<dbReference type="AlphaFoldDB" id="G7L5X6"/>
<keyword evidence="1" id="KW-0472">Membrane</keyword>
<evidence type="ECO:0000256" key="1">
    <source>
        <dbReference type="SAM" id="Phobius"/>
    </source>
</evidence>
<keyword evidence="1 2" id="KW-0812">Transmembrane</keyword>
<proteinExistence type="predicted"/>
<evidence type="ECO:0000313" key="3">
    <source>
        <dbReference type="EnsemblPlants" id="AES81171"/>
    </source>
</evidence>
<dbReference type="PaxDb" id="3880-AES81171"/>
<evidence type="ECO:0000313" key="2">
    <source>
        <dbReference type="EMBL" id="AES81171.1"/>
    </source>
</evidence>
<dbReference type="EnsemblPlants" id="AES81171">
    <property type="protein sequence ID" value="AES81171"/>
    <property type="gene ID" value="MTR_7g089370"/>
</dbReference>
<reference evidence="3" key="3">
    <citation type="submission" date="2015-04" db="UniProtKB">
        <authorList>
            <consortium name="EnsemblPlants"/>
        </authorList>
    </citation>
    <scope>IDENTIFICATION</scope>
    <source>
        <strain evidence="3">cv. Jemalong A17</strain>
    </source>
</reference>
<protein>
    <submittedName>
        <fullName evidence="2">Transmembrane protein, putative</fullName>
    </submittedName>
</protein>
<reference evidence="2 4" key="2">
    <citation type="journal article" date="2014" name="BMC Genomics">
        <title>An improved genome release (version Mt4.0) for the model legume Medicago truncatula.</title>
        <authorList>
            <person name="Tang H."/>
            <person name="Krishnakumar V."/>
            <person name="Bidwell S."/>
            <person name="Rosen B."/>
            <person name="Chan A."/>
            <person name="Zhou S."/>
            <person name="Gentzbittel L."/>
            <person name="Childs K.L."/>
            <person name="Yandell M."/>
            <person name="Gundlach H."/>
            <person name="Mayer K.F."/>
            <person name="Schwartz D.C."/>
            <person name="Town C.D."/>
        </authorList>
    </citation>
    <scope>GENOME REANNOTATION</scope>
    <source>
        <strain evidence="3 4">cv. Jemalong A17</strain>
    </source>
</reference>
<feature type="transmembrane region" description="Helical" evidence="1">
    <location>
        <begin position="24"/>
        <end position="46"/>
    </location>
</feature>
<dbReference type="Proteomes" id="UP000002051">
    <property type="component" value="Unassembled WGS sequence"/>
</dbReference>
<sequence length="51" mass="5565">MVVKISFESHTCIKVDGLSNGPTLILSEALLIMVIKWCVLLMGVYANKSVV</sequence>
<keyword evidence="4" id="KW-1185">Reference proteome</keyword>
<dbReference type="EMBL" id="CM001223">
    <property type="protein sequence ID" value="AES81171.1"/>
    <property type="molecule type" value="Genomic_DNA"/>
</dbReference>
<dbReference type="HOGENOM" id="CLU_3109474_0_0_1"/>
<organism evidence="2 4">
    <name type="scientific">Medicago truncatula</name>
    <name type="common">Barrel medic</name>
    <name type="synonym">Medicago tribuloides</name>
    <dbReference type="NCBI Taxonomy" id="3880"/>
    <lineage>
        <taxon>Eukaryota</taxon>
        <taxon>Viridiplantae</taxon>
        <taxon>Streptophyta</taxon>
        <taxon>Embryophyta</taxon>
        <taxon>Tracheophyta</taxon>
        <taxon>Spermatophyta</taxon>
        <taxon>Magnoliopsida</taxon>
        <taxon>eudicotyledons</taxon>
        <taxon>Gunneridae</taxon>
        <taxon>Pentapetalae</taxon>
        <taxon>rosids</taxon>
        <taxon>fabids</taxon>
        <taxon>Fabales</taxon>
        <taxon>Fabaceae</taxon>
        <taxon>Papilionoideae</taxon>
        <taxon>50 kb inversion clade</taxon>
        <taxon>NPAAA clade</taxon>
        <taxon>Hologalegina</taxon>
        <taxon>IRL clade</taxon>
        <taxon>Trifolieae</taxon>
        <taxon>Medicago</taxon>
    </lineage>
</organism>
<keyword evidence="1" id="KW-1133">Transmembrane helix</keyword>
<evidence type="ECO:0000313" key="4">
    <source>
        <dbReference type="Proteomes" id="UP000002051"/>
    </source>
</evidence>
<reference evidence="2 4" key="1">
    <citation type="journal article" date="2011" name="Nature">
        <title>The Medicago genome provides insight into the evolution of rhizobial symbioses.</title>
        <authorList>
            <person name="Young N.D."/>
            <person name="Debelle F."/>
            <person name="Oldroyd G.E."/>
            <person name="Geurts R."/>
            <person name="Cannon S.B."/>
            <person name="Udvardi M.K."/>
            <person name="Benedito V.A."/>
            <person name="Mayer K.F."/>
            <person name="Gouzy J."/>
            <person name="Schoof H."/>
            <person name="Van de Peer Y."/>
            <person name="Proost S."/>
            <person name="Cook D.R."/>
            <person name="Meyers B.C."/>
            <person name="Spannagl M."/>
            <person name="Cheung F."/>
            <person name="De Mita S."/>
            <person name="Krishnakumar V."/>
            <person name="Gundlach H."/>
            <person name="Zhou S."/>
            <person name="Mudge J."/>
            <person name="Bharti A.K."/>
            <person name="Murray J.D."/>
            <person name="Naoumkina M.A."/>
            <person name="Rosen B."/>
            <person name="Silverstein K.A."/>
            <person name="Tang H."/>
            <person name="Rombauts S."/>
            <person name="Zhao P.X."/>
            <person name="Zhou P."/>
            <person name="Barbe V."/>
            <person name="Bardou P."/>
            <person name="Bechner M."/>
            <person name="Bellec A."/>
            <person name="Berger A."/>
            <person name="Berges H."/>
            <person name="Bidwell S."/>
            <person name="Bisseling T."/>
            <person name="Choisne N."/>
            <person name="Couloux A."/>
            <person name="Denny R."/>
            <person name="Deshpande S."/>
            <person name="Dai X."/>
            <person name="Doyle J.J."/>
            <person name="Dudez A.M."/>
            <person name="Farmer A.D."/>
            <person name="Fouteau S."/>
            <person name="Franken C."/>
            <person name="Gibelin C."/>
            <person name="Gish J."/>
            <person name="Goldstein S."/>
            <person name="Gonzalez A.J."/>
            <person name="Green P.J."/>
            <person name="Hallab A."/>
            <person name="Hartog M."/>
            <person name="Hua A."/>
            <person name="Humphray S.J."/>
            <person name="Jeong D.H."/>
            <person name="Jing Y."/>
            <person name="Jocker A."/>
            <person name="Kenton S.M."/>
            <person name="Kim D.J."/>
            <person name="Klee K."/>
            <person name="Lai H."/>
            <person name="Lang C."/>
            <person name="Lin S."/>
            <person name="Macmil S.L."/>
            <person name="Magdelenat G."/>
            <person name="Matthews L."/>
            <person name="McCorrison J."/>
            <person name="Monaghan E.L."/>
            <person name="Mun J.H."/>
            <person name="Najar F.Z."/>
            <person name="Nicholson C."/>
            <person name="Noirot C."/>
            <person name="O'Bleness M."/>
            <person name="Paule C.R."/>
            <person name="Poulain J."/>
            <person name="Prion F."/>
            <person name="Qin B."/>
            <person name="Qu C."/>
            <person name="Retzel E.F."/>
            <person name="Riddle C."/>
            <person name="Sallet E."/>
            <person name="Samain S."/>
            <person name="Samson N."/>
            <person name="Sanders I."/>
            <person name="Saurat O."/>
            <person name="Scarpelli C."/>
            <person name="Schiex T."/>
            <person name="Segurens B."/>
            <person name="Severin A.J."/>
            <person name="Sherrier D.J."/>
            <person name="Shi R."/>
            <person name="Sims S."/>
            <person name="Singer S.R."/>
            <person name="Sinharoy S."/>
            <person name="Sterck L."/>
            <person name="Viollet A."/>
            <person name="Wang B.B."/>
            <person name="Wang K."/>
            <person name="Wang M."/>
            <person name="Wang X."/>
            <person name="Warfsmann J."/>
            <person name="Weissenbach J."/>
            <person name="White D.D."/>
            <person name="White J.D."/>
            <person name="Wiley G.B."/>
            <person name="Wincker P."/>
            <person name="Xing Y."/>
            <person name="Yang L."/>
            <person name="Yao Z."/>
            <person name="Ying F."/>
            <person name="Zhai J."/>
            <person name="Zhou L."/>
            <person name="Zuber A."/>
            <person name="Denarie J."/>
            <person name="Dixon R.A."/>
            <person name="May G.D."/>
            <person name="Schwartz D.C."/>
            <person name="Rogers J."/>
            <person name="Quetier F."/>
            <person name="Town C.D."/>
            <person name="Roe B.A."/>
        </authorList>
    </citation>
    <scope>NUCLEOTIDE SEQUENCE [LARGE SCALE GENOMIC DNA]</scope>
    <source>
        <strain evidence="2">A17</strain>
        <strain evidence="3 4">cv. Jemalong A17</strain>
    </source>
</reference>
<name>G7L5X6_MEDTR</name>
<gene>
    <name evidence="2" type="ordered locus">MTR_7g089370</name>
</gene>
<accession>G7L5X6</accession>